<feature type="domain" description="AMP-dependent synthetase/ligase" evidence="2">
    <location>
        <begin position="2"/>
        <end position="202"/>
    </location>
</feature>
<sequence length="484" mass="52307">MSYGLLQHSIANFIRSVVDLGLQRGERIAIYLEKRLETVIASFGATAAGRIFVPLNPLLKADQVAHILRDWNVQALITSPERLPLLASVLPTCHNLRHLIVVNPDPLPASGGLLDWLHRDDLLQTGAQSAHRVIDTDMAAILHTSGNTDNPKGVVLLHRNMVAGTRNLDSADGTPLATLPLSLSFDAGFSQPSTAFHAGARAGDGSHRGAAAVHPALPTGMAGRHRRTSAQFRQYRRTNATRNSGFALRKRLPLPAHMPSHDAGLVLPEIAVFSGDTVRRDEEGFLYFIGQRDEMMKTSGYRVNPTEVEDQFPVENGELVIGRIPLTRLAARVGQTPFYAYDRFALKRRIALPASVKPHYAMKANPMPALVCQMARLVDGIDVASGSELKVALDAGADPREISFAVPGKQTGKLRQSVAAGILVNIESFREVAELAKISDDFLVTDGGLSAGVGSPAECRQPSSSFRAATRAISRFLVPTPQES</sequence>
<dbReference type="InterPro" id="IPR042099">
    <property type="entry name" value="ANL_N_sf"/>
</dbReference>
<keyword evidence="5" id="KW-1185">Reference proteome</keyword>
<feature type="domain" description="Orn/DAP/Arg decarboxylase 2 N-terminal" evidence="3">
    <location>
        <begin position="351"/>
        <end position="440"/>
    </location>
</feature>
<dbReference type="Pfam" id="PF02784">
    <property type="entry name" value="Orn_Arg_deC_N"/>
    <property type="match status" value="1"/>
</dbReference>
<evidence type="ECO:0000313" key="4">
    <source>
        <dbReference type="EMBL" id="TMQ77806.1"/>
    </source>
</evidence>
<evidence type="ECO:0000259" key="3">
    <source>
        <dbReference type="Pfam" id="PF02784"/>
    </source>
</evidence>
<dbReference type="Gene3D" id="3.20.20.10">
    <property type="entry name" value="Alanine racemase"/>
    <property type="match status" value="1"/>
</dbReference>
<dbReference type="Gene3D" id="2.40.37.10">
    <property type="entry name" value="Lyase, Ornithine Decarboxylase, Chain A, domain 1"/>
    <property type="match status" value="1"/>
</dbReference>
<dbReference type="GO" id="GO:0003824">
    <property type="term" value="F:catalytic activity"/>
    <property type="evidence" value="ECO:0007669"/>
    <property type="project" value="InterPro"/>
</dbReference>
<gene>
    <name evidence="4" type="ORF">ACCUM_2653</name>
</gene>
<dbReference type="InterPro" id="IPR009006">
    <property type="entry name" value="Ala_racemase/Decarboxylase_C"/>
</dbReference>
<dbReference type="Proteomes" id="UP000306324">
    <property type="component" value="Unassembled WGS sequence"/>
</dbReference>
<evidence type="ECO:0000256" key="1">
    <source>
        <dbReference type="ARBA" id="ARBA00001933"/>
    </source>
</evidence>
<dbReference type="AlphaFoldDB" id="A0A5S4EQR7"/>
<dbReference type="SUPFAM" id="SSF56801">
    <property type="entry name" value="Acetyl-CoA synthetase-like"/>
    <property type="match status" value="1"/>
</dbReference>
<dbReference type="OrthoDB" id="9766486at2"/>
<protein>
    <submittedName>
        <fullName evidence="4">Diaminopimelate decarboxylase</fullName>
    </submittedName>
</protein>
<name>A0A5S4EQR7_9PROT</name>
<dbReference type="InterPro" id="IPR000873">
    <property type="entry name" value="AMP-dep_synth/lig_dom"/>
</dbReference>
<dbReference type="InterPro" id="IPR029066">
    <property type="entry name" value="PLP-binding_barrel"/>
</dbReference>
<dbReference type="PANTHER" id="PTHR43767:SF1">
    <property type="entry name" value="NONRIBOSOMAL PEPTIDE SYNTHASE PES1 (EUROFUNG)-RELATED"/>
    <property type="match status" value="1"/>
</dbReference>
<reference evidence="4 5" key="1">
    <citation type="submission" date="2019-04" db="EMBL/GenBank/DDBJ databases">
        <title>A novel phosphate-accumulating bacterium identified in bioreactor for phosphate removal from wastewater.</title>
        <authorList>
            <person name="Kotlyarov R.Y."/>
            <person name="Beletsky A.V."/>
            <person name="Kallistova A.Y."/>
            <person name="Dorofeev A.G."/>
            <person name="Nikolaev Y.Y."/>
            <person name="Pimenov N.V."/>
            <person name="Ravin N.V."/>
            <person name="Mardanov A.V."/>
        </authorList>
    </citation>
    <scope>NUCLEOTIDE SEQUENCE [LARGE SCALE GENOMIC DNA]</scope>
    <source>
        <strain evidence="4 5">Bin19</strain>
    </source>
</reference>
<dbReference type="EMBL" id="SWAD01000017">
    <property type="protein sequence ID" value="TMQ77806.1"/>
    <property type="molecule type" value="Genomic_DNA"/>
</dbReference>
<dbReference type="Pfam" id="PF00501">
    <property type="entry name" value="AMP-binding"/>
    <property type="match status" value="1"/>
</dbReference>
<comment type="caution">
    <text evidence="4">The sequence shown here is derived from an EMBL/GenBank/DDBJ whole genome shotgun (WGS) entry which is preliminary data.</text>
</comment>
<dbReference type="PANTHER" id="PTHR43767">
    <property type="entry name" value="LONG-CHAIN-FATTY-ACID--COA LIGASE"/>
    <property type="match status" value="1"/>
</dbReference>
<accession>A0A5S4EQR7</accession>
<dbReference type="InterPro" id="IPR022644">
    <property type="entry name" value="De-COase2_N"/>
</dbReference>
<dbReference type="Gene3D" id="3.40.50.12780">
    <property type="entry name" value="N-terminal domain of ligase-like"/>
    <property type="match status" value="1"/>
</dbReference>
<proteinExistence type="predicted"/>
<dbReference type="InterPro" id="IPR050237">
    <property type="entry name" value="ATP-dep_AMP-bd_enzyme"/>
</dbReference>
<organism evidence="4 5">
    <name type="scientific">Candidatus Accumulibacter phosphatis</name>
    <dbReference type="NCBI Taxonomy" id="327160"/>
    <lineage>
        <taxon>Bacteria</taxon>
        <taxon>Pseudomonadati</taxon>
        <taxon>Pseudomonadota</taxon>
        <taxon>Betaproteobacteria</taxon>
        <taxon>Candidatus Accumulibacter</taxon>
    </lineage>
</organism>
<evidence type="ECO:0000259" key="2">
    <source>
        <dbReference type="Pfam" id="PF00501"/>
    </source>
</evidence>
<dbReference type="SUPFAM" id="SSF51419">
    <property type="entry name" value="PLP-binding barrel"/>
    <property type="match status" value="1"/>
</dbReference>
<evidence type="ECO:0000313" key="5">
    <source>
        <dbReference type="Proteomes" id="UP000306324"/>
    </source>
</evidence>
<comment type="cofactor">
    <cofactor evidence="1">
        <name>pyridoxal 5'-phosphate</name>
        <dbReference type="ChEBI" id="CHEBI:597326"/>
    </cofactor>
</comment>